<dbReference type="InterPro" id="IPR013785">
    <property type="entry name" value="Aldolase_TIM"/>
</dbReference>
<protein>
    <submittedName>
        <fullName evidence="7">Radical SAM protein</fullName>
    </submittedName>
</protein>
<dbReference type="InterPro" id="IPR007197">
    <property type="entry name" value="rSAM"/>
</dbReference>
<dbReference type="GO" id="GO:0003824">
    <property type="term" value="F:catalytic activity"/>
    <property type="evidence" value="ECO:0007669"/>
    <property type="project" value="InterPro"/>
</dbReference>
<organism evidence="7 8">
    <name type="scientific">Oceanidesulfovibrio marinus</name>
    <dbReference type="NCBI Taxonomy" id="370038"/>
    <lineage>
        <taxon>Bacteria</taxon>
        <taxon>Pseudomonadati</taxon>
        <taxon>Thermodesulfobacteriota</taxon>
        <taxon>Desulfovibrionia</taxon>
        <taxon>Desulfovibrionales</taxon>
        <taxon>Desulfovibrionaceae</taxon>
        <taxon>Oceanidesulfovibrio</taxon>
    </lineage>
</organism>
<dbReference type="SFLD" id="SFLDG01067">
    <property type="entry name" value="SPASM/twitch_domain_containing"/>
    <property type="match status" value="1"/>
</dbReference>
<dbReference type="SUPFAM" id="SSF102114">
    <property type="entry name" value="Radical SAM enzymes"/>
    <property type="match status" value="1"/>
</dbReference>
<proteinExistence type="predicted"/>
<dbReference type="RefSeq" id="WP_144304892.1">
    <property type="nucleotide sequence ID" value="NZ_QMIF01000004.1"/>
</dbReference>
<sequence length="422" mass="47131">MAKAKNYLMWNMTRKCNFRCHYCYYPHNPGPVTENLPLDKLTAFLDGTCREWVVGMTGGEPFLYPDFVGLCRTLTENHKISVDTNLSLSREVERFARELDPQRVHDLYVSLHVEERERRGGMDAFVRNVNELTDRGFYVVVNYVLHPDLMDRYAEDRDRLAEQGVVITPRPFKGEHEGREYPAAYSPEAKAYFSDHPDAGKKTVFDFCGVLCNGGRSFVRMEPDGTVYRCAGEKTVMGNLLTGIELYDEPMPCRARRCPCLGPNHVVLSAGESCQFEGIKKANVGDVETARNLYEQALAADPAMSTARINQAMILWETGAENAAAEAEDAFRQAFADDPLDPYAAGNLAAALALRGEREPARAVIAEFMASDAHKLDKRFLEMLQKSLENGAGSIAAGWPRSTTAILPRVQRTVTPVLKKSS</sequence>
<dbReference type="CDD" id="cd01335">
    <property type="entry name" value="Radical_SAM"/>
    <property type="match status" value="1"/>
</dbReference>
<dbReference type="EMBL" id="QMIF01000004">
    <property type="protein sequence ID" value="TVM34571.1"/>
    <property type="molecule type" value="Genomic_DNA"/>
</dbReference>
<evidence type="ECO:0000256" key="4">
    <source>
        <dbReference type="ARBA" id="ARBA00023004"/>
    </source>
</evidence>
<keyword evidence="3" id="KW-0479">Metal-binding</keyword>
<dbReference type="PANTHER" id="PTHR11228:SF7">
    <property type="entry name" value="PQQA PEPTIDE CYCLASE"/>
    <property type="match status" value="1"/>
</dbReference>
<name>A0A6P1ZHD0_9BACT</name>
<dbReference type="InterPro" id="IPR050377">
    <property type="entry name" value="Radical_SAM_PqqE_MftC-like"/>
</dbReference>
<evidence type="ECO:0000256" key="5">
    <source>
        <dbReference type="ARBA" id="ARBA00023014"/>
    </source>
</evidence>
<dbReference type="SFLD" id="SFLDS00029">
    <property type="entry name" value="Radical_SAM"/>
    <property type="match status" value="1"/>
</dbReference>
<dbReference type="InterPro" id="IPR011990">
    <property type="entry name" value="TPR-like_helical_dom_sf"/>
</dbReference>
<keyword evidence="4" id="KW-0408">Iron</keyword>
<dbReference type="OrthoDB" id="9782387at2"/>
<dbReference type="SUPFAM" id="SSF48452">
    <property type="entry name" value="TPR-like"/>
    <property type="match status" value="1"/>
</dbReference>
<accession>A0A6P1ZHD0</accession>
<dbReference type="AlphaFoldDB" id="A0A6P1ZHD0"/>
<evidence type="ECO:0000259" key="6">
    <source>
        <dbReference type="Pfam" id="PF04055"/>
    </source>
</evidence>
<dbReference type="Proteomes" id="UP000434052">
    <property type="component" value="Unassembled WGS sequence"/>
</dbReference>
<evidence type="ECO:0000256" key="1">
    <source>
        <dbReference type="ARBA" id="ARBA00001966"/>
    </source>
</evidence>
<evidence type="ECO:0000313" key="8">
    <source>
        <dbReference type="Proteomes" id="UP000434052"/>
    </source>
</evidence>
<dbReference type="Gene3D" id="3.20.20.70">
    <property type="entry name" value="Aldolase class I"/>
    <property type="match status" value="1"/>
</dbReference>
<comment type="caution">
    <text evidence="7">The sequence shown here is derived from an EMBL/GenBank/DDBJ whole genome shotgun (WGS) entry which is preliminary data.</text>
</comment>
<keyword evidence="5" id="KW-0411">Iron-sulfur</keyword>
<dbReference type="Pfam" id="PF04055">
    <property type="entry name" value="Radical_SAM"/>
    <property type="match status" value="1"/>
</dbReference>
<evidence type="ECO:0000256" key="3">
    <source>
        <dbReference type="ARBA" id="ARBA00022723"/>
    </source>
</evidence>
<keyword evidence="2" id="KW-0949">S-adenosyl-L-methionine</keyword>
<evidence type="ECO:0000313" key="7">
    <source>
        <dbReference type="EMBL" id="TVM34571.1"/>
    </source>
</evidence>
<evidence type="ECO:0000256" key="2">
    <source>
        <dbReference type="ARBA" id="ARBA00022691"/>
    </source>
</evidence>
<dbReference type="Gene3D" id="1.25.40.10">
    <property type="entry name" value="Tetratricopeptide repeat domain"/>
    <property type="match status" value="1"/>
</dbReference>
<gene>
    <name evidence="7" type="ORF">DQK91_08340</name>
</gene>
<dbReference type="GO" id="GO:0046872">
    <property type="term" value="F:metal ion binding"/>
    <property type="evidence" value="ECO:0007669"/>
    <property type="project" value="UniProtKB-KW"/>
</dbReference>
<dbReference type="GO" id="GO:0051536">
    <property type="term" value="F:iron-sulfur cluster binding"/>
    <property type="evidence" value="ECO:0007669"/>
    <property type="project" value="UniProtKB-KW"/>
</dbReference>
<reference evidence="7 8" key="1">
    <citation type="submission" date="2018-06" db="EMBL/GenBank/DDBJ databases">
        <title>Complete genome of Desulfovibrio marinus P48SEP.</title>
        <authorList>
            <person name="Crispim J.S."/>
            <person name="Vidigal P.M.P."/>
            <person name="Silva L.C.F."/>
            <person name="Araujo L.C."/>
            <person name="Laguardia C.N."/>
            <person name="Dias R.S."/>
            <person name="Sousa M.P."/>
            <person name="Paula S.O."/>
            <person name="Silva C."/>
        </authorList>
    </citation>
    <scope>NUCLEOTIDE SEQUENCE [LARGE SCALE GENOMIC DNA]</scope>
    <source>
        <strain evidence="7 8">P48SEP</strain>
    </source>
</reference>
<feature type="domain" description="Radical SAM core" evidence="6">
    <location>
        <begin position="10"/>
        <end position="156"/>
    </location>
</feature>
<comment type="cofactor">
    <cofactor evidence="1">
        <name>[4Fe-4S] cluster</name>
        <dbReference type="ChEBI" id="CHEBI:49883"/>
    </cofactor>
</comment>
<dbReference type="PANTHER" id="PTHR11228">
    <property type="entry name" value="RADICAL SAM DOMAIN PROTEIN"/>
    <property type="match status" value="1"/>
</dbReference>
<dbReference type="InterPro" id="IPR058240">
    <property type="entry name" value="rSAM_sf"/>
</dbReference>